<sequence>ALTVCSYRHLRGRRVTLLLHCTLQVSHWLNKPLATLKRGLAGHVPVPYQSGSIFKHLRAFFAFLDSLVGKV</sequence>
<organism evidence="1 2">
    <name type="scientific">Paxillus rubicundulus Ve08.2h10</name>
    <dbReference type="NCBI Taxonomy" id="930991"/>
    <lineage>
        <taxon>Eukaryota</taxon>
        <taxon>Fungi</taxon>
        <taxon>Dikarya</taxon>
        <taxon>Basidiomycota</taxon>
        <taxon>Agaricomycotina</taxon>
        <taxon>Agaricomycetes</taxon>
        <taxon>Agaricomycetidae</taxon>
        <taxon>Boletales</taxon>
        <taxon>Paxilineae</taxon>
        <taxon>Paxillaceae</taxon>
        <taxon>Paxillus</taxon>
    </lineage>
</organism>
<proteinExistence type="predicted"/>
<dbReference type="EMBL" id="KN825750">
    <property type="protein sequence ID" value="KIK81683.1"/>
    <property type="molecule type" value="Genomic_DNA"/>
</dbReference>
<dbReference type="Proteomes" id="UP000054538">
    <property type="component" value="Unassembled WGS sequence"/>
</dbReference>
<gene>
    <name evidence="1" type="ORF">PAXRUDRAFT_155495</name>
</gene>
<reference evidence="2" key="2">
    <citation type="submission" date="2015-01" db="EMBL/GenBank/DDBJ databases">
        <title>Evolutionary Origins and Diversification of the Mycorrhizal Mutualists.</title>
        <authorList>
            <consortium name="DOE Joint Genome Institute"/>
            <consortium name="Mycorrhizal Genomics Consortium"/>
            <person name="Kohler A."/>
            <person name="Kuo A."/>
            <person name="Nagy L.G."/>
            <person name="Floudas D."/>
            <person name="Copeland A."/>
            <person name="Barry K.W."/>
            <person name="Cichocki N."/>
            <person name="Veneault-Fourrey C."/>
            <person name="LaButti K."/>
            <person name="Lindquist E.A."/>
            <person name="Lipzen A."/>
            <person name="Lundell T."/>
            <person name="Morin E."/>
            <person name="Murat C."/>
            <person name="Riley R."/>
            <person name="Ohm R."/>
            <person name="Sun H."/>
            <person name="Tunlid A."/>
            <person name="Henrissat B."/>
            <person name="Grigoriev I.V."/>
            <person name="Hibbett D.S."/>
            <person name="Martin F."/>
        </authorList>
    </citation>
    <scope>NUCLEOTIDE SEQUENCE [LARGE SCALE GENOMIC DNA]</scope>
    <source>
        <strain evidence="2">Ve08.2h10</strain>
    </source>
</reference>
<dbReference type="InParanoid" id="A0A0D0D0X5"/>
<protein>
    <submittedName>
        <fullName evidence="1">Uncharacterized protein</fullName>
    </submittedName>
</protein>
<evidence type="ECO:0000313" key="1">
    <source>
        <dbReference type="EMBL" id="KIK81683.1"/>
    </source>
</evidence>
<evidence type="ECO:0000313" key="2">
    <source>
        <dbReference type="Proteomes" id="UP000054538"/>
    </source>
</evidence>
<feature type="non-terminal residue" evidence="1">
    <location>
        <position position="1"/>
    </location>
</feature>
<dbReference type="OrthoDB" id="10497975at2759"/>
<keyword evidence="2" id="KW-1185">Reference proteome</keyword>
<name>A0A0D0D0X5_9AGAM</name>
<dbReference type="AlphaFoldDB" id="A0A0D0D0X5"/>
<dbReference type="HOGENOM" id="CLU_2747035_0_0_1"/>
<reference evidence="1 2" key="1">
    <citation type="submission" date="2014-04" db="EMBL/GenBank/DDBJ databases">
        <authorList>
            <consortium name="DOE Joint Genome Institute"/>
            <person name="Kuo A."/>
            <person name="Kohler A."/>
            <person name="Jargeat P."/>
            <person name="Nagy L.G."/>
            <person name="Floudas D."/>
            <person name="Copeland A."/>
            <person name="Barry K.W."/>
            <person name="Cichocki N."/>
            <person name="Veneault-Fourrey C."/>
            <person name="LaButti K."/>
            <person name="Lindquist E.A."/>
            <person name="Lipzen A."/>
            <person name="Lundell T."/>
            <person name="Morin E."/>
            <person name="Murat C."/>
            <person name="Sun H."/>
            <person name="Tunlid A."/>
            <person name="Henrissat B."/>
            <person name="Grigoriev I.V."/>
            <person name="Hibbett D.S."/>
            <person name="Martin F."/>
            <person name="Nordberg H.P."/>
            <person name="Cantor M.N."/>
            <person name="Hua S.X."/>
        </authorList>
    </citation>
    <scope>NUCLEOTIDE SEQUENCE [LARGE SCALE GENOMIC DNA]</scope>
    <source>
        <strain evidence="1 2">Ve08.2h10</strain>
    </source>
</reference>
<accession>A0A0D0D0X5</accession>